<name>A0A163YF06_9BACL</name>
<reference evidence="3" key="1">
    <citation type="submission" date="2016-01" db="EMBL/GenBank/DDBJ databases">
        <title>Draft genome of Chromobacterium sp. F49.</title>
        <authorList>
            <person name="Hong K.W."/>
        </authorList>
    </citation>
    <scope>NUCLEOTIDE SEQUENCE [LARGE SCALE GENOMIC DNA]</scope>
    <source>
        <strain evidence="3">M63</strain>
    </source>
</reference>
<dbReference type="EMBL" id="LQRA01000052">
    <property type="protein sequence ID" value="KZE79320.1"/>
    <property type="molecule type" value="Genomic_DNA"/>
</dbReference>
<dbReference type="Proteomes" id="UP000076563">
    <property type="component" value="Unassembled WGS sequence"/>
</dbReference>
<accession>A0A163YF06</accession>
<dbReference type="Pfam" id="PF18352">
    <property type="entry name" value="Gp138_N"/>
    <property type="match status" value="1"/>
</dbReference>
<dbReference type="OrthoDB" id="1903830at2"/>
<feature type="domain" description="Phage protein Gp138 N-terminal" evidence="1">
    <location>
        <begin position="34"/>
        <end position="134"/>
    </location>
</feature>
<keyword evidence="3" id="KW-1185">Reference proteome</keyword>
<gene>
    <name evidence="2" type="ORF">AV654_17785</name>
</gene>
<protein>
    <recommendedName>
        <fullName evidence="1">Phage protein Gp138 N-terminal domain-containing protein</fullName>
    </recommendedName>
</protein>
<dbReference type="Gene3D" id="2.40.50.230">
    <property type="entry name" value="Gp5 N-terminal domain"/>
    <property type="match status" value="1"/>
</dbReference>
<evidence type="ECO:0000259" key="1">
    <source>
        <dbReference type="Pfam" id="PF18352"/>
    </source>
</evidence>
<evidence type="ECO:0000313" key="3">
    <source>
        <dbReference type="Proteomes" id="UP000076563"/>
    </source>
</evidence>
<evidence type="ECO:0000313" key="2">
    <source>
        <dbReference type="EMBL" id="KZE79320.1"/>
    </source>
</evidence>
<dbReference type="InterPro" id="IPR041599">
    <property type="entry name" value="Gp138_N"/>
</dbReference>
<comment type="caution">
    <text evidence="2">The sequence shown here is derived from an EMBL/GenBank/DDBJ whole genome shotgun (WGS) entry which is preliminary data.</text>
</comment>
<sequence length="184" mass="20415">MGVPISERLGKGNNEEFYRRMLENFASNLRVAAPGIIQEFNPVTQTVSVQVAIREKIIDPDMLQHWVEIPLLLDVPIIIPRAGGFALTLPVKPGDECLVIFADSCIDAWFSSGGVQNQIERRRHDLSDGFALLGVWSQPRTLQDYSMSSVQIRTDDGATRISMSPGEIDIVASVVKINGVPWRN</sequence>
<proteinExistence type="predicted"/>
<dbReference type="InterPro" id="IPR037026">
    <property type="entry name" value="Vgr_OB-fold_dom_sf"/>
</dbReference>
<dbReference type="RefSeq" id="WP_063182007.1">
    <property type="nucleotide sequence ID" value="NZ_LQRA01000052.1"/>
</dbReference>
<organism evidence="2 3">
    <name type="scientific">Paenibacillus elgii</name>
    <dbReference type="NCBI Taxonomy" id="189691"/>
    <lineage>
        <taxon>Bacteria</taxon>
        <taxon>Bacillati</taxon>
        <taxon>Bacillota</taxon>
        <taxon>Bacilli</taxon>
        <taxon>Bacillales</taxon>
        <taxon>Paenibacillaceae</taxon>
        <taxon>Paenibacillus</taxon>
    </lineage>
</organism>
<dbReference type="AlphaFoldDB" id="A0A163YF06"/>